<keyword evidence="5" id="KW-1185">Reference proteome</keyword>
<organism evidence="2 4">
    <name type="scientific">Butyricimonas paravirosa</name>
    <dbReference type="NCBI Taxonomy" id="1472417"/>
    <lineage>
        <taxon>Bacteria</taxon>
        <taxon>Pseudomonadati</taxon>
        <taxon>Bacteroidota</taxon>
        <taxon>Bacteroidia</taxon>
        <taxon>Bacteroidales</taxon>
        <taxon>Odoribacteraceae</taxon>
        <taxon>Butyricimonas</taxon>
    </lineage>
</organism>
<proteinExistence type="predicted"/>
<dbReference type="EMBL" id="CP043839">
    <property type="protein sequence ID" value="WOF12961.1"/>
    <property type="molecule type" value="Genomic_DNA"/>
</dbReference>
<dbReference type="EMBL" id="JAATLI010000001">
    <property type="protein sequence ID" value="NJC16546.1"/>
    <property type="molecule type" value="Genomic_DNA"/>
</dbReference>
<name>A0A7X5YB46_9BACT</name>
<dbReference type="Proteomes" id="UP000576368">
    <property type="component" value="Unassembled WGS sequence"/>
</dbReference>
<gene>
    <name evidence="3" type="ORF">F1644_12135</name>
    <name evidence="2" type="ORF">GGR15_000148</name>
</gene>
<sequence length="304" mass="35543">MRRLLFFMLGISMLFPATAQKKTSIHSETYTQWKSKSPIGISIYYDRRKYDHDYSIQTVIGYIPAQGYPFTTDQAGELLESYSRDYKIKKNITNTIRLQVDYWLFPFLNIYVLGGKIFDESKLNAALQINYIDLPPFSQSIKTDGWIYGCGTKSEFIYHHFKPQIEYTIYWNHFDEISNKSIFQTITPKLGYIATNNKNWIKNIEIYAGATYNHIKFKNHYAAYYDEPTLQQIFAEIHPSEEGPLLPHGGILDAIILKNIHDWNMTAGIEIEFCHHIHYKFETIFLGKETTISTGITYRLFGKK</sequence>
<reference evidence="2 4" key="2">
    <citation type="submission" date="2020-03" db="EMBL/GenBank/DDBJ databases">
        <title>Genomic Encyclopedia of Type Strains, Phase IV (KMG-IV): sequencing the most valuable type-strain genomes for metagenomic binning, comparative biology and taxonomic classification.</title>
        <authorList>
            <person name="Goeker M."/>
        </authorList>
    </citation>
    <scope>NUCLEOTIDE SEQUENCE [LARGE SCALE GENOMIC DNA]</scope>
    <source>
        <strain evidence="2 4">DSM 105722</strain>
    </source>
</reference>
<dbReference type="Proteomes" id="UP001302374">
    <property type="component" value="Chromosome"/>
</dbReference>
<evidence type="ECO:0000313" key="3">
    <source>
        <dbReference type="EMBL" id="WOF12961.1"/>
    </source>
</evidence>
<feature type="chain" id="PRO_5030927658" description="Outer membrane protein beta-barrel domain-containing protein" evidence="1">
    <location>
        <begin position="20"/>
        <end position="304"/>
    </location>
</feature>
<evidence type="ECO:0000313" key="5">
    <source>
        <dbReference type="Proteomes" id="UP001302374"/>
    </source>
</evidence>
<keyword evidence="1" id="KW-0732">Signal</keyword>
<protein>
    <recommendedName>
        <fullName evidence="6">Outer membrane protein beta-barrel domain-containing protein</fullName>
    </recommendedName>
</protein>
<evidence type="ECO:0000313" key="2">
    <source>
        <dbReference type="EMBL" id="NJC16546.1"/>
    </source>
</evidence>
<evidence type="ECO:0008006" key="6">
    <source>
        <dbReference type="Google" id="ProtNLM"/>
    </source>
</evidence>
<dbReference type="RefSeq" id="WP_118304647.1">
    <property type="nucleotide sequence ID" value="NZ_BMPA01000001.1"/>
</dbReference>
<feature type="signal peptide" evidence="1">
    <location>
        <begin position="1"/>
        <end position="19"/>
    </location>
</feature>
<dbReference type="GeneID" id="86892055"/>
<evidence type="ECO:0000256" key="1">
    <source>
        <dbReference type="SAM" id="SignalP"/>
    </source>
</evidence>
<evidence type="ECO:0000313" key="4">
    <source>
        <dbReference type="Proteomes" id="UP000576368"/>
    </source>
</evidence>
<accession>A0A7X5YB46</accession>
<dbReference type="AlphaFoldDB" id="A0A7X5YB46"/>
<reference evidence="3 5" key="1">
    <citation type="submission" date="2019-09" db="EMBL/GenBank/DDBJ databases">
        <title>Butyricimonas paravirosa DSM 105722 (=214-4 = JCM 18677 = CCUG 65563).</title>
        <authorList>
            <person name="Le Roy T."/>
            <person name="Cani P.D."/>
        </authorList>
    </citation>
    <scope>NUCLEOTIDE SEQUENCE [LARGE SCALE GENOMIC DNA]</scope>
    <source>
        <strain evidence="3 5">DSM 105722</strain>
    </source>
</reference>